<dbReference type="OrthoDB" id="676979at2759"/>
<dbReference type="PANTHER" id="PTHR12904:SF28">
    <property type="entry name" value="ATP SYNTHASE SUBUNIT ALPHA-RELATED"/>
    <property type="match status" value="1"/>
</dbReference>
<sequence>MSVPNLSELTAKSVAQGIHDETISLLFPLDTKSSNAIVRELLKLDGNNFKKLEVFKNQLSVTEFDFPSGAIDAEAVRSLSSFNLVSLDFRELTQFEDDYDDYSCGDGTLDIVNLLIQSTNDHSRRSMIYLGLSTEQELCAGWETEVSKLLPNLQSIDISYKTFDERFQFSNFCSCFPNLLVLDISGAFGLSSLQGIEHLKNVQKLTMRDLKFDDVNGYEELSELKNLKYLDVSNTNDITDMSEERDWLETNSIRGMLAAGVRMEALEFLDCSWTSVTGHEVETFAKNHPSLKTVAAICTACNHTTISGVKMLNIASMPLLSECLEYTLLNDRFDLTLGFIPEVFQKLKTSRESLANAELRHITNAVLFVLREAFFEGLKFLTLLYYLESGLFEHELSISMFSTDIPDMIELFYNVFGRYDSTICKKRAAGFIFQILETTVNSVRPGILIPDRVLSFVFDKTVDLVDRFPEHRTQGTRIIHQALVWMTWEQILTMSFNFELVMKVMVFLNSPFVF</sequence>
<dbReference type="InterPro" id="IPR032675">
    <property type="entry name" value="LRR_dom_sf"/>
</dbReference>
<keyword evidence="2" id="KW-1185">Reference proteome</keyword>
<dbReference type="InterPro" id="IPR051341">
    <property type="entry name" value="Zyg-11_UBL_adapter"/>
</dbReference>
<evidence type="ECO:0000313" key="2">
    <source>
        <dbReference type="Proteomes" id="UP000230233"/>
    </source>
</evidence>
<dbReference type="Gene3D" id="3.80.10.10">
    <property type="entry name" value="Ribonuclease Inhibitor"/>
    <property type="match status" value="1"/>
</dbReference>
<dbReference type="GO" id="GO:0031462">
    <property type="term" value="C:Cul2-RING ubiquitin ligase complex"/>
    <property type="evidence" value="ECO:0007669"/>
    <property type="project" value="TreeGrafter"/>
</dbReference>
<comment type="caution">
    <text evidence="1">The sequence shown here is derived from an EMBL/GenBank/DDBJ whole genome shotgun (WGS) entry which is preliminary data.</text>
</comment>
<proteinExistence type="predicted"/>
<dbReference type="AlphaFoldDB" id="A0A2G5UZ44"/>
<evidence type="ECO:0000313" key="1">
    <source>
        <dbReference type="EMBL" id="PIC44536.1"/>
    </source>
</evidence>
<dbReference type="EMBL" id="PDUG01000002">
    <property type="protein sequence ID" value="PIC44536.1"/>
    <property type="molecule type" value="Genomic_DNA"/>
</dbReference>
<reference evidence="2" key="1">
    <citation type="submission" date="2017-10" db="EMBL/GenBank/DDBJ databases">
        <title>Rapid genome shrinkage in a self-fertile nematode reveals novel sperm competition proteins.</title>
        <authorList>
            <person name="Yin D."/>
            <person name="Schwarz E.M."/>
            <person name="Thomas C.G."/>
            <person name="Felde R.L."/>
            <person name="Korf I.F."/>
            <person name="Cutter A.D."/>
            <person name="Schartner C.M."/>
            <person name="Ralston E.J."/>
            <person name="Meyer B.J."/>
            <person name="Haag E.S."/>
        </authorList>
    </citation>
    <scope>NUCLEOTIDE SEQUENCE [LARGE SCALE GENOMIC DNA]</scope>
    <source>
        <strain evidence="2">JU1422</strain>
    </source>
</reference>
<accession>A0A2G5UZ44</accession>
<dbReference type="Proteomes" id="UP000230233">
    <property type="component" value="Chromosome II"/>
</dbReference>
<gene>
    <name evidence="1" type="primary">Cnig_chr_II.g4875</name>
    <name evidence="1" type="ORF">B9Z55_004875</name>
</gene>
<protein>
    <submittedName>
        <fullName evidence="1">Uncharacterized protein</fullName>
    </submittedName>
</protein>
<dbReference type="PANTHER" id="PTHR12904">
    <property type="match status" value="1"/>
</dbReference>
<organism evidence="1 2">
    <name type="scientific">Caenorhabditis nigoni</name>
    <dbReference type="NCBI Taxonomy" id="1611254"/>
    <lineage>
        <taxon>Eukaryota</taxon>
        <taxon>Metazoa</taxon>
        <taxon>Ecdysozoa</taxon>
        <taxon>Nematoda</taxon>
        <taxon>Chromadorea</taxon>
        <taxon>Rhabditida</taxon>
        <taxon>Rhabditina</taxon>
        <taxon>Rhabditomorpha</taxon>
        <taxon>Rhabditoidea</taxon>
        <taxon>Rhabditidae</taxon>
        <taxon>Peloderinae</taxon>
        <taxon>Caenorhabditis</taxon>
    </lineage>
</organism>
<name>A0A2G5UZ44_9PELO</name>
<dbReference type="SUPFAM" id="SSF52058">
    <property type="entry name" value="L domain-like"/>
    <property type="match status" value="1"/>
</dbReference>